<sequence>MSIENGLPLKYHWVSGNRTAFVHDLHKKYGPIVRVGPEELSLVDIPAVKTVYSVKETFLKTKWYKRLAQNTDNMFNTADVTYHRKSRRMLAASMADSAILKLAPRVGGHVSRVMDKMKAENLTRKTIDIYKWWLFMTTDIIVEFTYGESFHMVDKGVKDEYSFYLENAGMFGIYRSIAPLFVDAVSFLPLKLFRDMKASLTEMIKASAEGIVIHDKIVQEARDSGDTDADDVEQTFFTSLFKAQKDGNYTPRETLLSEGQLYIVAGSDTTANTLTYLVWALGLHG</sequence>
<organism evidence="1 2">
    <name type="scientific">Zarea fungicola</name>
    <dbReference type="NCBI Taxonomy" id="93591"/>
    <lineage>
        <taxon>Eukaryota</taxon>
        <taxon>Fungi</taxon>
        <taxon>Dikarya</taxon>
        <taxon>Ascomycota</taxon>
        <taxon>Pezizomycotina</taxon>
        <taxon>Sordariomycetes</taxon>
        <taxon>Hypocreomycetidae</taxon>
        <taxon>Hypocreales</taxon>
        <taxon>Cordycipitaceae</taxon>
        <taxon>Zarea</taxon>
    </lineage>
</organism>
<dbReference type="EMBL" id="JANJQO010003066">
    <property type="protein sequence ID" value="KAJ2965257.1"/>
    <property type="molecule type" value="Genomic_DNA"/>
</dbReference>
<proteinExistence type="predicted"/>
<evidence type="ECO:0000313" key="1">
    <source>
        <dbReference type="EMBL" id="KAJ2965257.1"/>
    </source>
</evidence>
<name>A0ACC1MDY9_9HYPO</name>
<gene>
    <name evidence="1" type="ORF">NQ176_g10700</name>
</gene>
<reference evidence="1" key="1">
    <citation type="submission" date="2022-08" db="EMBL/GenBank/DDBJ databases">
        <title>Genome Sequence of Lecanicillium fungicola.</title>
        <authorList>
            <person name="Buettner E."/>
        </authorList>
    </citation>
    <scope>NUCLEOTIDE SEQUENCE</scope>
    <source>
        <strain evidence="1">Babe33</strain>
    </source>
</reference>
<evidence type="ECO:0000313" key="2">
    <source>
        <dbReference type="Proteomes" id="UP001143910"/>
    </source>
</evidence>
<keyword evidence="2" id="KW-1185">Reference proteome</keyword>
<protein>
    <submittedName>
        <fullName evidence="1">Uncharacterized protein</fullName>
    </submittedName>
</protein>
<dbReference type="Proteomes" id="UP001143910">
    <property type="component" value="Unassembled WGS sequence"/>
</dbReference>
<accession>A0ACC1MDY9</accession>
<comment type="caution">
    <text evidence="1">The sequence shown here is derived from an EMBL/GenBank/DDBJ whole genome shotgun (WGS) entry which is preliminary data.</text>
</comment>